<feature type="compositionally biased region" description="Polar residues" evidence="1">
    <location>
        <begin position="550"/>
        <end position="569"/>
    </location>
</feature>
<sequence length="638" mass="70918">MAKAPRRFNLVGVPVTFEFLLRLLLMTLTLGVLVAVSIPKVKSIVGQANLVSVSMEDSSQIPVPGVLICGDLLNTVDVEMISRGWVFDNGTVGPDRKELVPSSMVKIDPTASLDLRANGDWPKTGKCLTFSPSNLFFAKNVGGRNPNALDTVNFVVQSNETFTSAHDLEQQPIWIGIPSINTMTFIYSEHVLLDKTAQTRYTVQKQNLRMMHAGFFNNTVIGRFILSPDTFFVSKYIDKPSYSWVDLAGALGGMASLAVAVWIFLFGNGKYKSWGIMQRYVLKTSPDSKRFKSLPESTVKLGVVDRLKTLVQRLIVRLNGTVDHDLDREPLQTTAQERRRASTRYSVGASTAVSGAAATSRSTNKDITGEHNTARYSMESSGQPVFYFSEQGAPGSRSLRPLAPIDENNDDSEEQVDELIRLIDLRIDERMWSLERTLSRFYLDGFRLRHYSSIPTQDENLTAEAPVPPPVSRTEYSEHQPLEYLRPQPTQPFQPAGPSTSVLGPYSEGSMSYLIPHQATYSVPGLTQSTPYTLPRPSYPPRPPVEQHYQVVNPSEATRTESNNIMSSEGSRESEATTNSQSNLLQPGFPARRDVRGTIRRAVERLQQEWPHDAPAAHQLYVSRSGSASPSESPPRYN</sequence>
<feature type="region of interest" description="Disordered" evidence="1">
    <location>
        <begin position="526"/>
        <end position="590"/>
    </location>
</feature>
<feature type="compositionally biased region" description="Polar residues" evidence="1">
    <location>
        <begin position="576"/>
        <end position="585"/>
    </location>
</feature>
<keyword evidence="2" id="KW-1133">Transmembrane helix</keyword>
<accession>A0A9P5SHF2</accession>
<evidence type="ECO:0000313" key="4">
    <source>
        <dbReference type="Proteomes" id="UP000696485"/>
    </source>
</evidence>
<keyword evidence="2" id="KW-0472">Membrane</keyword>
<gene>
    <name evidence="3" type="ORF">BG006_010077</name>
</gene>
<dbReference type="EMBL" id="JAAAUY010000774">
    <property type="protein sequence ID" value="KAF9326503.1"/>
    <property type="molecule type" value="Genomic_DNA"/>
</dbReference>
<keyword evidence="4" id="KW-1185">Reference proteome</keyword>
<dbReference type="Proteomes" id="UP000696485">
    <property type="component" value="Unassembled WGS sequence"/>
</dbReference>
<feature type="region of interest" description="Disordered" evidence="1">
    <location>
        <begin position="606"/>
        <end position="638"/>
    </location>
</feature>
<protein>
    <submittedName>
        <fullName evidence="3">Uncharacterized protein</fullName>
    </submittedName>
</protein>
<keyword evidence="2" id="KW-0812">Transmembrane</keyword>
<dbReference type="AlphaFoldDB" id="A0A9P5SHF2"/>
<feature type="compositionally biased region" description="Low complexity" evidence="1">
    <location>
        <begin position="623"/>
        <end position="638"/>
    </location>
</feature>
<feature type="transmembrane region" description="Helical" evidence="2">
    <location>
        <begin position="20"/>
        <end position="38"/>
    </location>
</feature>
<evidence type="ECO:0000256" key="2">
    <source>
        <dbReference type="SAM" id="Phobius"/>
    </source>
</evidence>
<evidence type="ECO:0000256" key="1">
    <source>
        <dbReference type="SAM" id="MobiDB-lite"/>
    </source>
</evidence>
<proteinExistence type="predicted"/>
<feature type="transmembrane region" description="Helical" evidence="2">
    <location>
        <begin position="247"/>
        <end position="267"/>
    </location>
</feature>
<feature type="transmembrane region" description="Helical" evidence="2">
    <location>
        <begin position="210"/>
        <end position="227"/>
    </location>
</feature>
<name>A0A9P5SHF2_9FUNG</name>
<reference evidence="3" key="1">
    <citation type="journal article" date="2020" name="Fungal Divers.">
        <title>Resolving the Mortierellaceae phylogeny through synthesis of multi-gene phylogenetics and phylogenomics.</title>
        <authorList>
            <person name="Vandepol N."/>
            <person name="Liber J."/>
            <person name="Desiro A."/>
            <person name="Na H."/>
            <person name="Kennedy M."/>
            <person name="Barry K."/>
            <person name="Grigoriev I.V."/>
            <person name="Miller A.N."/>
            <person name="O'Donnell K."/>
            <person name="Stajich J.E."/>
            <person name="Bonito G."/>
        </authorList>
    </citation>
    <scope>NUCLEOTIDE SEQUENCE</scope>
    <source>
        <strain evidence="3">NVP1</strain>
    </source>
</reference>
<comment type="caution">
    <text evidence="3">The sequence shown here is derived from an EMBL/GenBank/DDBJ whole genome shotgun (WGS) entry which is preliminary data.</text>
</comment>
<evidence type="ECO:0000313" key="3">
    <source>
        <dbReference type="EMBL" id="KAF9326503.1"/>
    </source>
</evidence>
<organism evidence="3 4">
    <name type="scientific">Podila minutissima</name>
    <dbReference type="NCBI Taxonomy" id="64525"/>
    <lineage>
        <taxon>Eukaryota</taxon>
        <taxon>Fungi</taxon>
        <taxon>Fungi incertae sedis</taxon>
        <taxon>Mucoromycota</taxon>
        <taxon>Mortierellomycotina</taxon>
        <taxon>Mortierellomycetes</taxon>
        <taxon>Mortierellales</taxon>
        <taxon>Mortierellaceae</taxon>
        <taxon>Podila</taxon>
    </lineage>
</organism>